<dbReference type="RefSeq" id="WP_169823740.1">
    <property type="nucleotide sequence ID" value="NZ_FMKA01000029.1"/>
</dbReference>
<keyword evidence="1" id="KW-0812">Transmembrane</keyword>
<dbReference type="Proteomes" id="UP000199315">
    <property type="component" value="Unassembled WGS sequence"/>
</dbReference>
<feature type="transmembrane region" description="Helical" evidence="1">
    <location>
        <begin position="32"/>
        <end position="50"/>
    </location>
</feature>
<protein>
    <submittedName>
        <fullName evidence="2">Uncharacterized protein</fullName>
    </submittedName>
</protein>
<gene>
    <name evidence="2" type="ORF">SAMN05421730_102940</name>
</gene>
<dbReference type="AlphaFoldDB" id="A0A1D3TXA5"/>
<organism evidence="2 3">
    <name type="scientific">Anaerobium acetethylicum</name>
    <dbReference type="NCBI Taxonomy" id="1619234"/>
    <lineage>
        <taxon>Bacteria</taxon>
        <taxon>Bacillati</taxon>
        <taxon>Bacillota</taxon>
        <taxon>Clostridia</taxon>
        <taxon>Lachnospirales</taxon>
        <taxon>Lachnospiraceae</taxon>
        <taxon>Anaerobium</taxon>
    </lineage>
</organism>
<keyword evidence="3" id="KW-1185">Reference proteome</keyword>
<accession>A0A1D3TXA5</accession>
<keyword evidence="1" id="KW-0472">Membrane</keyword>
<reference evidence="2 3" key="1">
    <citation type="submission" date="2016-09" db="EMBL/GenBank/DDBJ databases">
        <authorList>
            <person name="Capua I."/>
            <person name="De Benedictis P."/>
            <person name="Joannis T."/>
            <person name="Lombin L.H."/>
            <person name="Cattoli G."/>
        </authorList>
    </citation>
    <scope>NUCLEOTIDE SEQUENCE [LARGE SCALE GENOMIC DNA]</scope>
    <source>
        <strain evidence="2 3">GluBS11</strain>
    </source>
</reference>
<keyword evidence="1" id="KW-1133">Transmembrane helix</keyword>
<sequence>MRAIWSGISFVLRGIVLSALSILKLALEGAKIMLLLFGLVLRIFLVFAKAGTP</sequence>
<evidence type="ECO:0000256" key="1">
    <source>
        <dbReference type="SAM" id="Phobius"/>
    </source>
</evidence>
<name>A0A1D3TXA5_9FIRM</name>
<proteinExistence type="predicted"/>
<dbReference type="EMBL" id="FMKA01000029">
    <property type="protein sequence ID" value="SCP98960.1"/>
    <property type="molecule type" value="Genomic_DNA"/>
</dbReference>
<evidence type="ECO:0000313" key="3">
    <source>
        <dbReference type="Proteomes" id="UP000199315"/>
    </source>
</evidence>
<feature type="transmembrane region" description="Helical" evidence="1">
    <location>
        <begin position="7"/>
        <end position="26"/>
    </location>
</feature>
<evidence type="ECO:0000313" key="2">
    <source>
        <dbReference type="EMBL" id="SCP98960.1"/>
    </source>
</evidence>